<feature type="compositionally biased region" description="Low complexity" evidence="11">
    <location>
        <begin position="492"/>
        <end position="508"/>
    </location>
</feature>
<organism evidence="14 15">
    <name type="scientific">Takifugu rubripes</name>
    <name type="common">Japanese pufferfish</name>
    <name type="synonym">Fugu rubripes</name>
    <dbReference type="NCBI Taxonomy" id="31033"/>
    <lineage>
        <taxon>Eukaryota</taxon>
        <taxon>Metazoa</taxon>
        <taxon>Chordata</taxon>
        <taxon>Craniata</taxon>
        <taxon>Vertebrata</taxon>
        <taxon>Euteleostomi</taxon>
        <taxon>Actinopterygii</taxon>
        <taxon>Neopterygii</taxon>
        <taxon>Teleostei</taxon>
        <taxon>Neoteleostei</taxon>
        <taxon>Acanthomorphata</taxon>
        <taxon>Eupercaria</taxon>
        <taxon>Tetraodontiformes</taxon>
        <taxon>Tetradontoidea</taxon>
        <taxon>Tetraodontidae</taxon>
        <taxon>Takifugu</taxon>
    </lineage>
</organism>
<name>A0A674P987_TAKRU</name>
<dbReference type="Gene3D" id="4.10.280.10">
    <property type="entry name" value="Helix-loop-helix DNA-binding domain"/>
    <property type="match status" value="1"/>
</dbReference>
<dbReference type="CDD" id="cd00130">
    <property type="entry name" value="PAS"/>
    <property type="match status" value="2"/>
</dbReference>
<reference evidence="14" key="2">
    <citation type="submission" date="2025-08" db="UniProtKB">
        <authorList>
            <consortium name="Ensembl"/>
        </authorList>
    </citation>
    <scope>IDENTIFICATION</scope>
</reference>
<gene>
    <name evidence="14" type="primary">epas1b</name>
</gene>
<dbReference type="GO" id="GO:0046983">
    <property type="term" value="F:protein dimerization activity"/>
    <property type="evidence" value="ECO:0007669"/>
    <property type="project" value="InterPro"/>
</dbReference>
<dbReference type="Ensembl" id="ENSTRUT00000074090.1">
    <property type="protein sequence ID" value="ENSTRUP00000081905.1"/>
    <property type="gene ID" value="ENSTRUG00000005627.3"/>
</dbReference>
<dbReference type="GO" id="GO:0005737">
    <property type="term" value="C:cytoplasm"/>
    <property type="evidence" value="ECO:0007669"/>
    <property type="project" value="InterPro"/>
</dbReference>
<feature type="region of interest" description="Disordered" evidence="11">
    <location>
        <begin position="598"/>
        <end position="631"/>
    </location>
</feature>
<comment type="subcellular location">
    <subcellularLocation>
        <location evidence="1">Nucleus</location>
    </subcellularLocation>
</comment>
<keyword evidence="3" id="KW-0832">Ubl conjugation</keyword>
<dbReference type="GO" id="GO:0071456">
    <property type="term" value="P:cellular response to hypoxia"/>
    <property type="evidence" value="ECO:0007669"/>
    <property type="project" value="TreeGrafter"/>
</dbReference>
<dbReference type="InterPro" id="IPR000014">
    <property type="entry name" value="PAS"/>
</dbReference>
<dbReference type="NCBIfam" id="TIGR00229">
    <property type="entry name" value="sensory_box"/>
    <property type="match status" value="2"/>
</dbReference>
<dbReference type="PRINTS" id="PR00785">
    <property type="entry name" value="NCTRNSLOCATR"/>
</dbReference>
<dbReference type="InterPro" id="IPR021537">
    <property type="entry name" value="HIF_alpha-like"/>
</dbReference>
<evidence type="ECO:0000256" key="1">
    <source>
        <dbReference type="ARBA" id="ARBA00004123"/>
    </source>
</evidence>
<evidence type="ECO:0000256" key="11">
    <source>
        <dbReference type="SAM" id="MobiDB-lite"/>
    </source>
</evidence>
<evidence type="ECO:0000313" key="14">
    <source>
        <dbReference type="Ensembl" id="ENSTRUP00000081905.1"/>
    </source>
</evidence>
<dbReference type="SUPFAM" id="SSF47459">
    <property type="entry name" value="HLH, helix-loop-helix DNA-binding domain"/>
    <property type="match status" value="1"/>
</dbReference>
<keyword evidence="5" id="KW-0238">DNA-binding</keyword>
<dbReference type="PROSITE" id="PS50112">
    <property type="entry name" value="PAS"/>
    <property type="match status" value="2"/>
</dbReference>
<dbReference type="InterPro" id="IPR001610">
    <property type="entry name" value="PAC"/>
</dbReference>
<dbReference type="AlphaFoldDB" id="A0A674P987"/>
<evidence type="ECO:0000313" key="15">
    <source>
        <dbReference type="Proteomes" id="UP000005226"/>
    </source>
</evidence>
<keyword evidence="15" id="KW-1185">Reference proteome</keyword>
<dbReference type="PANTHER" id="PTHR23043:SF8">
    <property type="entry name" value="ENDOTHELIAL PAS DOMAIN-CONTAINING PROTEIN 1"/>
    <property type="match status" value="1"/>
</dbReference>
<feature type="domain" description="PAS" evidence="12">
    <location>
        <begin position="92"/>
        <end position="162"/>
    </location>
</feature>
<evidence type="ECO:0000256" key="4">
    <source>
        <dbReference type="ARBA" id="ARBA00023015"/>
    </source>
</evidence>
<keyword evidence="6" id="KW-0010">Activator</keyword>
<dbReference type="GeneTree" id="ENSGT00940000155930"/>
<dbReference type="SMART" id="SM00353">
    <property type="entry name" value="HLH"/>
    <property type="match status" value="1"/>
</dbReference>
<dbReference type="Pfam" id="PF08778">
    <property type="entry name" value="HIF-1a_CTAD"/>
    <property type="match status" value="1"/>
</dbReference>
<evidence type="ECO:0000256" key="5">
    <source>
        <dbReference type="ARBA" id="ARBA00023125"/>
    </source>
</evidence>
<dbReference type="SMART" id="SM00086">
    <property type="entry name" value="PAC"/>
    <property type="match status" value="1"/>
</dbReference>
<reference evidence="14 15" key="1">
    <citation type="journal article" date="2011" name="Genome Biol. Evol.">
        <title>Integration of the genetic map and genome assembly of fugu facilitates insights into distinct features of genome evolution in teleosts and mammals.</title>
        <authorList>
            <person name="Kai W."/>
            <person name="Kikuchi K."/>
            <person name="Tohari S."/>
            <person name="Chew A.K."/>
            <person name="Tay A."/>
            <person name="Fujiwara A."/>
            <person name="Hosoya S."/>
            <person name="Suetake H."/>
            <person name="Naruse K."/>
            <person name="Brenner S."/>
            <person name="Suzuki Y."/>
            <person name="Venkatesh B."/>
        </authorList>
    </citation>
    <scope>NUCLEOTIDE SEQUENCE [LARGE SCALE GENOMIC DNA]</scope>
</reference>
<keyword evidence="8" id="KW-0539">Nucleus</keyword>
<dbReference type="InterPro" id="IPR036638">
    <property type="entry name" value="HLH_DNA-bd_sf"/>
</dbReference>
<dbReference type="FunFam" id="4.10.280.10:FF:000076">
    <property type="entry name" value="hypoxia-inducible factor 3-alpha isoform X1"/>
    <property type="match status" value="1"/>
</dbReference>
<dbReference type="SMART" id="SM00091">
    <property type="entry name" value="PAS"/>
    <property type="match status" value="2"/>
</dbReference>
<dbReference type="InterPro" id="IPR011598">
    <property type="entry name" value="bHLH_dom"/>
</dbReference>
<keyword evidence="4" id="KW-0805">Transcription regulation</keyword>
<keyword evidence="7" id="KW-0804">Transcription</keyword>
<keyword evidence="2" id="KW-0677">Repeat</keyword>
<dbReference type="PROSITE" id="PS50888">
    <property type="entry name" value="BHLH"/>
    <property type="match status" value="1"/>
</dbReference>
<dbReference type="GO" id="GO:0000977">
    <property type="term" value="F:RNA polymerase II transcription regulatory region sequence-specific DNA binding"/>
    <property type="evidence" value="ECO:0007669"/>
    <property type="project" value="TreeGrafter"/>
</dbReference>
<dbReference type="Pfam" id="PF14598">
    <property type="entry name" value="PAS_11"/>
    <property type="match status" value="1"/>
</dbReference>
<dbReference type="GO" id="GO:0000981">
    <property type="term" value="F:DNA-binding transcription factor activity, RNA polymerase II-specific"/>
    <property type="evidence" value="ECO:0007669"/>
    <property type="project" value="TreeGrafter"/>
</dbReference>
<dbReference type="SUPFAM" id="SSF55785">
    <property type="entry name" value="PYP-like sensor domain (PAS domain)"/>
    <property type="match status" value="2"/>
</dbReference>
<evidence type="ECO:0000256" key="2">
    <source>
        <dbReference type="ARBA" id="ARBA00022737"/>
    </source>
</evidence>
<dbReference type="InterPro" id="IPR001067">
    <property type="entry name" value="Nuc_translocat"/>
</dbReference>
<dbReference type="FunFam" id="3.30.450.20:FF:000015">
    <property type="entry name" value="Hypoxia-inducible factor 1-alpha isoform 1"/>
    <property type="match status" value="1"/>
</dbReference>
<evidence type="ECO:0000256" key="3">
    <source>
        <dbReference type="ARBA" id="ARBA00022843"/>
    </source>
</evidence>
<feature type="modified residue" description="(3S)-3-hydroxyasparagine" evidence="10">
    <location>
        <position position="824"/>
    </location>
</feature>
<feature type="domain" description="BHLH" evidence="13">
    <location>
        <begin position="23"/>
        <end position="76"/>
    </location>
</feature>
<dbReference type="GO" id="GO:0005667">
    <property type="term" value="C:transcription regulator complex"/>
    <property type="evidence" value="ECO:0007669"/>
    <property type="project" value="InterPro"/>
</dbReference>
<evidence type="ECO:0000256" key="10">
    <source>
        <dbReference type="PIRSR" id="PIRSR621537-50"/>
    </source>
</evidence>
<dbReference type="InterPro" id="IPR035965">
    <property type="entry name" value="PAS-like_dom_sf"/>
</dbReference>
<dbReference type="GO" id="GO:0005634">
    <property type="term" value="C:nucleus"/>
    <property type="evidence" value="ECO:0007669"/>
    <property type="project" value="UniProtKB-SubCell"/>
</dbReference>
<feature type="domain" description="PAS" evidence="12">
    <location>
        <begin position="257"/>
        <end position="308"/>
    </location>
</feature>
<dbReference type="Proteomes" id="UP000005226">
    <property type="component" value="Chromosome 4"/>
</dbReference>
<dbReference type="InterPro" id="IPR013767">
    <property type="entry name" value="PAS_fold"/>
</dbReference>
<feature type="modified residue" description="4-hydroxyproline" evidence="10">
    <location>
        <position position="555"/>
    </location>
</feature>
<evidence type="ECO:0000256" key="7">
    <source>
        <dbReference type="ARBA" id="ARBA00023163"/>
    </source>
</evidence>
<dbReference type="FunFam" id="3.30.450.20:FF:000005">
    <property type="entry name" value="Hypoxia-inducible factor 1 subunit alpha"/>
    <property type="match status" value="1"/>
</dbReference>
<dbReference type="PANTHER" id="PTHR23043">
    <property type="entry name" value="HYPOXIA-INDUCIBLE FACTOR 1 ALPHA"/>
    <property type="match status" value="1"/>
</dbReference>
<protein>
    <submittedName>
        <fullName evidence="14">Endothelial PAS domain protein 1b</fullName>
    </submittedName>
</protein>
<sequence>MKPGLAEGNFPIFNDQEDKIKERRKEKSRDAARCRRSKETEVFYDLAHQLPLPHSVSAHLDKASIMRLAISFLRTRKLLDTSCSSGSNCDEDKEMDSLYLKSLEGFVAVVTSDGDMIYLSENINKFMGLTQVDLTGHSIFDFTHPCDHEEIRENLSLKTTGNAYDKKGKELSSERDFFMRMKCTVTTRGRTVNLKSAGWKVLHCTGQLKMYNSCPPRGLCSFREPPLTCAVLMCEPIPHPSNIDTPMDTRTFLSRHSMDMKFTYCDERVTELMGYTPEDLLGRSVYDFYHALDSDKVTKSHQNLCTKGQAVTAQYRMLAKNGGFIWVETQGTVIYNSRNSQPQCIVCINYVLSDIEEKSTIFSLEQIEALFKPRHMSGFLTEGGVGVVAEPGDALFTKLKEEPEDLTQLAPTPGDTIITLDFGVSRPQFEETRQAPGYGQVSAAGMALPDVPSWSNESLKPAPAAPAKGPLPLPKDMSNMAAAFTMQQHPRTGSATPSLSSCSTPSSPGDYYSSMDSDLKVELTEKLLILDTEGDNGPANTKMDLSDLDLETLAPYIPMDGEDFELNPIEPLEGSMGSNSNLAHTHQSFSNIASLFQPLSSPAQPQGHYQRRPTSAPSAAKEKMGSTPAAVGSVDGSCMMAHVQNPPYRAPARTPLSSMGGRQNLQWPPDPLLTYQQPQQPAKSFPLDRLSGEERLSCQQSIPHFMQKQRKCQYAGNMINAANEESFPKKRCDYAQYNLLPSNKSEGELTFGGPAKTRLEAEIGMMSSLKQHGSCKRTFPCAPVNPPDHPLLLCHFPGIASRLLGPSFESTCLPELTRYDCEVNVPLQGNLHLLQGCDLLRALDQAT</sequence>
<evidence type="ECO:0000259" key="12">
    <source>
        <dbReference type="PROSITE" id="PS50112"/>
    </source>
</evidence>
<evidence type="ECO:0000256" key="6">
    <source>
        <dbReference type="ARBA" id="ARBA00023159"/>
    </source>
</evidence>
<reference evidence="14" key="3">
    <citation type="submission" date="2025-09" db="UniProtKB">
        <authorList>
            <consortium name="Ensembl"/>
        </authorList>
    </citation>
    <scope>IDENTIFICATION</scope>
</reference>
<feature type="region of interest" description="Disordered" evidence="11">
    <location>
        <begin position="487"/>
        <end position="511"/>
    </location>
</feature>
<evidence type="ECO:0000259" key="13">
    <source>
        <dbReference type="PROSITE" id="PS50888"/>
    </source>
</evidence>
<keyword evidence="9" id="KW-0379">Hydroxylation</keyword>
<dbReference type="InterPro" id="IPR014887">
    <property type="entry name" value="HIF-1_CTAD"/>
</dbReference>
<evidence type="ECO:0000256" key="9">
    <source>
        <dbReference type="ARBA" id="ARBA00023278"/>
    </source>
</evidence>
<feature type="modified residue" description="4-hydroxyproline" evidence="10">
    <location>
        <position position="411"/>
    </location>
</feature>
<dbReference type="Gene3D" id="3.30.450.20">
    <property type="entry name" value="PAS domain"/>
    <property type="match status" value="2"/>
</dbReference>
<evidence type="ECO:0000256" key="8">
    <source>
        <dbReference type="ARBA" id="ARBA00023242"/>
    </source>
</evidence>
<accession>A0A674P987</accession>
<proteinExistence type="predicted"/>
<dbReference type="Pfam" id="PF23171">
    <property type="entry name" value="bHLH_HIF1A"/>
    <property type="match status" value="1"/>
</dbReference>
<dbReference type="Pfam" id="PF00989">
    <property type="entry name" value="PAS"/>
    <property type="match status" value="1"/>
</dbReference>
<dbReference type="Pfam" id="PF11413">
    <property type="entry name" value="HIF-1"/>
    <property type="match status" value="1"/>
</dbReference>